<accession>A0A2T3A3A1</accession>
<name>A0A2T3A3A1_9PEZI</name>
<gene>
    <name evidence="1" type="ORF">BD289DRAFT_438234</name>
</gene>
<proteinExistence type="predicted"/>
<protein>
    <recommendedName>
        <fullName evidence="3">Ricin B lectin domain-containing protein</fullName>
    </recommendedName>
</protein>
<reference evidence="1 2" key="1">
    <citation type="journal article" date="2018" name="Mycol. Prog.">
        <title>Coniella lustricola, a new species from submerged detritus.</title>
        <authorList>
            <person name="Raudabaugh D.B."/>
            <person name="Iturriaga T."/>
            <person name="Carver A."/>
            <person name="Mondo S."/>
            <person name="Pangilinan J."/>
            <person name="Lipzen A."/>
            <person name="He G."/>
            <person name="Amirebrahimi M."/>
            <person name="Grigoriev I.V."/>
            <person name="Miller A.N."/>
        </authorList>
    </citation>
    <scope>NUCLEOTIDE SEQUENCE [LARGE SCALE GENOMIC DNA]</scope>
    <source>
        <strain evidence="1 2">B22-T-1</strain>
    </source>
</reference>
<evidence type="ECO:0008006" key="3">
    <source>
        <dbReference type="Google" id="ProtNLM"/>
    </source>
</evidence>
<evidence type="ECO:0000313" key="2">
    <source>
        <dbReference type="Proteomes" id="UP000241462"/>
    </source>
</evidence>
<keyword evidence="2" id="KW-1185">Reference proteome</keyword>
<sequence length="146" mass="16461">MSRRTSISTTTTNMDMTPKCESCETQHTTTHDFPVGPQPGKTYKIHHRETRELVTLMAGGITLLSADAQPGGGWFWECVETDGWLGFRNTVSGLYLGHNDELPDTSHLLHAIAPHHRAWEHFMVRLAPNGAHYILVRHRGNSEDFQ</sequence>
<dbReference type="PANTHER" id="PTHR39697">
    <property type="entry name" value="RICIN B LECTIN DOMAIN-CONTAINING PROTEIN-RELATED"/>
    <property type="match status" value="1"/>
</dbReference>
<organism evidence="1 2">
    <name type="scientific">Coniella lustricola</name>
    <dbReference type="NCBI Taxonomy" id="2025994"/>
    <lineage>
        <taxon>Eukaryota</taxon>
        <taxon>Fungi</taxon>
        <taxon>Dikarya</taxon>
        <taxon>Ascomycota</taxon>
        <taxon>Pezizomycotina</taxon>
        <taxon>Sordariomycetes</taxon>
        <taxon>Sordariomycetidae</taxon>
        <taxon>Diaporthales</taxon>
        <taxon>Schizoparmaceae</taxon>
        <taxon>Coniella</taxon>
    </lineage>
</organism>
<dbReference type="Proteomes" id="UP000241462">
    <property type="component" value="Unassembled WGS sequence"/>
</dbReference>
<evidence type="ECO:0000313" key="1">
    <source>
        <dbReference type="EMBL" id="PSR82027.1"/>
    </source>
</evidence>
<dbReference type="InParanoid" id="A0A2T3A3A1"/>
<dbReference type="EMBL" id="KZ678488">
    <property type="protein sequence ID" value="PSR82027.1"/>
    <property type="molecule type" value="Genomic_DNA"/>
</dbReference>
<dbReference type="AlphaFoldDB" id="A0A2T3A3A1"/>
<dbReference type="OrthoDB" id="5289641at2759"/>
<dbReference type="PANTHER" id="PTHR39697:SF2">
    <property type="entry name" value="CYANOVIRIN-N DOMAIN-CONTAINING PROTEIN"/>
    <property type="match status" value="1"/>
</dbReference>